<dbReference type="GO" id="GO:0000270">
    <property type="term" value="P:peptidoglycan metabolic process"/>
    <property type="evidence" value="ECO:0007669"/>
    <property type="project" value="TreeGrafter"/>
</dbReference>
<dbReference type="InterPro" id="IPR003848">
    <property type="entry name" value="DUF218"/>
</dbReference>
<keyword evidence="1" id="KW-0812">Transmembrane</keyword>
<keyword evidence="4" id="KW-1185">Reference proteome</keyword>
<keyword evidence="1" id="KW-0472">Membrane</keyword>
<sequence length="264" mass="29235">MLAWILTIGAGICLIYYIGVVLYAGIGTAFSAVWLFFAGFLALTATGVRLYQRTPDRTLLWIPVSMVTLCATGILILLVMQILIFSRVPAVAEPGLDYVIVLGTAVKPEGISKTLKLRLDKAGEYALQNPESILILSGGQGEDEPQSEASAMEDYLVSLGIPKRQLIQENRSTSTVENIVYSQELINQDRQMRGEAFQRRLQTRPIRIGILTSNFHLFRARMIAQKRGLTDAWGIAAPSDRVLLVHYSIRDGIAILKERLMGNI</sequence>
<keyword evidence="1" id="KW-1133">Transmembrane helix</keyword>
<dbReference type="PANTHER" id="PTHR30336">
    <property type="entry name" value="INNER MEMBRANE PROTEIN, PROBABLE PERMEASE"/>
    <property type="match status" value="1"/>
</dbReference>
<dbReference type="AlphaFoldDB" id="A0AAE3AT77"/>
<dbReference type="GO" id="GO:0043164">
    <property type="term" value="P:Gram-negative-bacterium-type cell wall biogenesis"/>
    <property type="evidence" value="ECO:0007669"/>
    <property type="project" value="TreeGrafter"/>
</dbReference>
<gene>
    <name evidence="3" type="ORF">LKD32_11360</name>
</gene>
<dbReference type="CDD" id="cd06259">
    <property type="entry name" value="YdcF-like"/>
    <property type="match status" value="1"/>
</dbReference>
<feature type="transmembrane region" description="Helical" evidence="1">
    <location>
        <begin position="5"/>
        <end position="26"/>
    </location>
</feature>
<protein>
    <submittedName>
        <fullName evidence="3">YdcF family protein</fullName>
    </submittedName>
</protein>
<proteinExistence type="predicted"/>
<evidence type="ECO:0000256" key="1">
    <source>
        <dbReference type="SAM" id="Phobius"/>
    </source>
</evidence>
<feature type="transmembrane region" description="Helical" evidence="1">
    <location>
        <begin position="32"/>
        <end position="51"/>
    </location>
</feature>
<dbReference type="Pfam" id="PF02698">
    <property type="entry name" value="DUF218"/>
    <property type="match status" value="1"/>
</dbReference>
<dbReference type="Gene3D" id="3.40.50.620">
    <property type="entry name" value="HUPs"/>
    <property type="match status" value="1"/>
</dbReference>
<dbReference type="Proteomes" id="UP001198962">
    <property type="component" value="Unassembled WGS sequence"/>
</dbReference>
<dbReference type="PANTHER" id="PTHR30336:SF4">
    <property type="entry name" value="ENVELOPE BIOGENESIS FACTOR ELYC"/>
    <property type="match status" value="1"/>
</dbReference>
<accession>A0AAE3AT77</accession>
<comment type="caution">
    <text evidence="3">The sequence shown here is derived from an EMBL/GenBank/DDBJ whole genome shotgun (WGS) entry which is preliminary data.</text>
</comment>
<feature type="domain" description="DUF218" evidence="2">
    <location>
        <begin position="97"/>
        <end position="239"/>
    </location>
</feature>
<dbReference type="EMBL" id="JAJEPU010000037">
    <property type="protein sequence ID" value="MCC2165459.1"/>
    <property type="molecule type" value="Genomic_DNA"/>
</dbReference>
<evidence type="ECO:0000259" key="2">
    <source>
        <dbReference type="Pfam" id="PF02698"/>
    </source>
</evidence>
<dbReference type="GO" id="GO:0005886">
    <property type="term" value="C:plasma membrane"/>
    <property type="evidence" value="ECO:0007669"/>
    <property type="project" value="TreeGrafter"/>
</dbReference>
<dbReference type="InterPro" id="IPR014729">
    <property type="entry name" value="Rossmann-like_a/b/a_fold"/>
</dbReference>
<name>A0AAE3AT77_9FIRM</name>
<reference evidence="3" key="1">
    <citation type="submission" date="2021-10" db="EMBL/GenBank/DDBJ databases">
        <title>Anaerobic single-cell dispensing facilitates the cultivation of human gut bacteria.</title>
        <authorList>
            <person name="Afrizal A."/>
        </authorList>
    </citation>
    <scope>NUCLEOTIDE SEQUENCE</scope>
    <source>
        <strain evidence="3">CLA-AA-H274</strain>
    </source>
</reference>
<organism evidence="3 4">
    <name type="scientific">Brotaphodocola catenula</name>
    <dbReference type="NCBI Taxonomy" id="2885361"/>
    <lineage>
        <taxon>Bacteria</taxon>
        <taxon>Bacillati</taxon>
        <taxon>Bacillota</taxon>
        <taxon>Clostridia</taxon>
        <taxon>Lachnospirales</taxon>
        <taxon>Lachnospiraceae</taxon>
        <taxon>Brotaphodocola</taxon>
    </lineage>
</organism>
<dbReference type="RefSeq" id="WP_308451756.1">
    <property type="nucleotide sequence ID" value="NZ_JAJEPU010000037.1"/>
</dbReference>
<dbReference type="InterPro" id="IPR051599">
    <property type="entry name" value="Cell_Envelope_Assoc"/>
</dbReference>
<feature type="transmembrane region" description="Helical" evidence="1">
    <location>
        <begin position="58"/>
        <end position="84"/>
    </location>
</feature>
<evidence type="ECO:0000313" key="3">
    <source>
        <dbReference type="EMBL" id="MCC2165459.1"/>
    </source>
</evidence>
<evidence type="ECO:0000313" key="4">
    <source>
        <dbReference type="Proteomes" id="UP001198962"/>
    </source>
</evidence>